<evidence type="ECO:0000313" key="3">
    <source>
        <dbReference type="Proteomes" id="UP001321473"/>
    </source>
</evidence>
<protein>
    <recommendedName>
        <fullName evidence="1">CCHC-type domain-containing protein</fullName>
    </recommendedName>
</protein>
<keyword evidence="3" id="KW-1185">Reference proteome</keyword>
<reference evidence="2 3" key="1">
    <citation type="journal article" date="2023" name="Arcadia Sci">
        <title>De novo assembly of a long-read Amblyomma americanum tick genome.</title>
        <authorList>
            <person name="Chou S."/>
            <person name="Poskanzer K.E."/>
            <person name="Rollins M."/>
            <person name="Thuy-Boun P.S."/>
        </authorList>
    </citation>
    <scope>NUCLEOTIDE SEQUENCE [LARGE SCALE GENOMIC DNA]</scope>
    <source>
        <strain evidence="2">F_SG_1</strain>
        <tissue evidence="2">Salivary glands</tissue>
    </source>
</reference>
<dbReference type="Gene3D" id="4.10.60.10">
    <property type="entry name" value="Zinc finger, CCHC-type"/>
    <property type="match status" value="1"/>
</dbReference>
<comment type="caution">
    <text evidence="2">The sequence shown here is derived from an EMBL/GenBank/DDBJ whole genome shotgun (WGS) entry which is preliminary data.</text>
</comment>
<dbReference type="InterPro" id="IPR001878">
    <property type="entry name" value="Znf_CCHC"/>
</dbReference>
<dbReference type="AlphaFoldDB" id="A0AAQ4DYS2"/>
<dbReference type="SMART" id="SM00343">
    <property type="entry name" value="ZnF_C2HC"/>
    <property type="match status" value="2"/>
</dbReference>
<organism evidence="2 3">
    <name type="scientific">Amblyomma americanum</name>
    <name type="common">Lone star tick</name>
    <dbReference type="NCBI Taxonomy" id="6943"/>
    <lineage>
        <taxon>Eukaryota</taxon>
        <taxon>Metazoa</taxon>
        <taxon>Ecdysozoa</taxon>
        <taxon>Arthropoda</taxon>
        <taxon>Chelicerata</taxon>
        <taxon>Arachnida</taxon>
        <taxon>Acari</taxon>
        <taxon>Parasitiformes</taxon>
        <taxon>Ixodida</taxon>
        <taxon>Ixodoidea</taxon>
        <taxon>Ixodidae</taxon>
        <taxon>Amblyomminae</taxon>
        <taxon>Amblyomma</taxon>
    </lineage>
</organism>
<dbReference type="GO" id="GO:0008270">
    <property type="term" value="F:zinc ion binding"/>
    <property type="evidence" value="ECO:0007669"/>
    <property type="project" value="InterPro"/>
</dbReference>
<dbReference type="SUPFAM" id="SSF57756">
    <property type="entry name" value="Retrovirus zinc finger-like domains"/>
    <property type="match status" value="1"/>
</dbReference>
<dbReference type="EMBL" id="JARKHS020025308">
    <property type="protein sequence ID" value="KAK8767612.1"/>
    <property type="molecule type" value="Genomic_DNA"/>
</dbReference>
<gene>
    <name evidence="2" type="ORF">V5799_005607</name>
</gene>
<dbReference type="SUPFAM" id="SSF50630">
    <property type="entry name" value="Acid proteases"/>
    <property type="match status" value="1"/>
</dbReference>
<sequence length="278" mass="30190">MDADTSAVLKINVQSTSTEEVLAECWSCGSIKHHSNACRWSNARSYNCGRRGHIAVKCRNEESARSRTREGARGFRGRALAVREGETDESIEDSMHIWTLKSTREVNVKPTMRRTLTWGGVDVLMLIDTGSPVCVVSRQLFEQHKNTWPPLRPSRTKLSCYLGKLPVFGKLLLRVSHDGATVACTLLVLDCPAPSLCGRDLISLLSDAGSPVLSLSAKPLTAQPSITTQAAADVFAEFPDVFSSDLCLIKGPAAHVQLKEGATPKFSCKLPARCALPG</sequence>
<dbReference type="InterPro" id="IPR021109">
    <property type="entry name" value="Peptidase_aspartic_dom_sf"/>
</dbReference>
<name>A0AAQ4DYS2_AMBAM</name>
<evidence type="ECO:0000313" key="2">
    <source>
        <dbReference type="EMBL" id="KAK8767612.1"/>
    </source>
</evidence>
<dbReference type="InterPro" id="IPR036875">
    <property type="entry name" value="Znf_CCHC_sf"/>
</dbReference>
<dbReference type="Proteomes" id="UP001321473">
    <property type="component" value="Unassembled WGS sequence"/>
</dbReference>
<dbReference type="Gene3D" id="2.40.70.10">
    <property type="entry name" value="Acid Proteases"/>
    <property type="match status" value="1"/>
</dbReference>
<proteinExistence type="predicted"/>
<evidence type="ECO:0000259" key="1">
    <source>
        <dbReference type="SMART" id="SM00343"/>
    </source>
</evidence>
<feature type="domain" description="CCHC-type" evidence="1">
    <location>
        <begin position="24"/>
        <end position="40"/>
    </location>
</feature>
<dbReference type="GO" id="GO:0003676">
    <property type="term" value="F:nucleic acid binding"/>
    <property type="evidence" value="ECO:0007669"/>
    <property type="project" value="InterPro"/>
</dbReference>
<accession>A0AAQ4DYS2</accession>
<feature type="domain" description="CCHC-type" evidence="1">
    <location>
        <begin position="46"/>
        <end position="60"/>
    </location>
</feature>